<proteinExistence type="predicted"/>
<dbReference type="EMBL" id="CAQQ02183719">
    <property type="status" value="NOT_ANNOTATED_CDS"/>
    <property type="molecule type" value="Genomic_DNA"/>
</dbReference>
<name>T1GLX4_MEGSC</name>
<organism evidence="1 2">
    <name type="scientific">Megaselia scalaris</name>
    <name type="common">Humpbacked fly</name>
    <name type="synonym">Phora scalaris</name>
    <dbReference type="NCBI Taxonomy" id="36166"/>
    <lineage>
        <taxon>Eukaryota</taxon>
        <taxon>Metazoa</taxon>
        <taxon>Ecdysozoa</taxon>
        <taxon>Arthropoda</taxon>
        <taxon>Hexapoda</taxon>
        <taxon>Insecta</taxon>
        <taxon>Pterygota</taxon>
        <taxon>Neoptera</taxon>
        <taxon>Endopterygota</taxon>
        <taxon>Diptera</taxon>
        <taxon>Brachycera</taxon>
        <taxon>Muscomorpha</taxon>
        <taxon>Platypezoidea</taxon>
        <taxon>Phoridae</taxon>
        <taxon>Megaseliini</taxon>
        <taxon>Megaselia</taxon>
    </lineage>
</organism>
<reference evidence="2" key="1">
    <citation type="submission" date="2013-02" db="EMBL/GenBank/DDBJ databases">
        <authorList>
            <person name="Hughes D."/>
        </authorList>
    </citation>
    <scope>NUCLEOTIDE SEQUENCE</scope>
    <source>
        <strain>Durham</strain>
        <strain evidence="2">NC isolate 2 -- Noor lab</strain>
    </source>
</reference>
<dbReference type="HOGENOM" id="CLU_3175942_0_0_1"/>
<evidence type="ECO:0000313" key="1">
    <source>
        <dbReference type="EnsemblMetazoa" id="MESCA004540-PA"/>
    </source>
</evidence>
<dbReference type="Proteomes" id="UP000015102">
    <property type="component" value="Unassembled WGS sequence"/>
</dbReference>
<protein>
    <submittedName>
        <fullName evidence="1">Uncharacterized protein</fullName>
    </submittedName>
</protein>
<evidence type="ECO:0000313" key="2">
    <source>
        <dbReference type="Proteomes" id="UP000015102"/>
    </source>
</evidence>
<sequence length="47" mass="5481">MLLKAQKKTGLRLSKKTRPKWCLLKVELKGWTSLSPRNASPMSQRKR</sequence>
<accession>T1GLX4</accession>
<keyword evidence="2" id="KW-1185">Reference proteome</keyword>
<dbReference type="EnsemblMetazoa" id="MESCA004540-RA">
    <property type="protein sequence ID" value="MESCA004540-PA"/>
    <property type="gene ID" value="MESCA004540"/>
</dbReference>
<reference evidence="1" key="2">
    <citation type="submission" date="2015-06" db="UniProtKB">
        <authorList>
            <consortium name="EnsemblMetazoa"/>
        </authorList>
    </citation>
    <scope>IDENTIFICATION</scope>
</reference>
<dbReference type="AlphaFoldDB" id="T1GLX4"/>